<dbReference type="AlphaFoldDB" id="A0AAJ4WB66"/>
<evidence type="ECO:0000256" key="1">
    <source>
        <dbReference type="SAM" id="MobiDB-lite"/>
    </source>
</evidence>
<evidence type="ECO:0008006" key="5">
    <source>
        <dbReference type="Google" id="ProtNLM"/>
    </source>
</evidence>
<gene>
    <name evidence="3" type="ORF">SAMN02745723_1068</name>
</gene>
<comment type="caution">
    <text evidence="3">The sequence shown here is derived from an EMBL/GenBank/DDBJ whole genome shotgun (WGS) entry which is preliminary data.</text>
</comment>
<dbReference type="InterPro" id="IPR010595">
    <property type="entry name" value="DUF1161"/>
</dbReference>
<feature type="region of interest" description="Disordered" evidence="1">
    <location>
        <begin position="85"/>
        <end position="112"/>
    </location>
</feature>
<feature type="signal peptide" evidence="2">
    <location>
        <begin position="1"/>
        <end position="23"/>
    </location>
</feature>
<name>A0AAJ4WB66_9GAMM</name>
<dbReference type="RefSeq" id="WP_074822863.1">
    <property type="nucleotide sequence ID" value="NZ_FOLW01000006.1"/>
</dbReference>
<accession>A0AAJ4WB66</accession>
<feature type="chain" id="PRO_5042515314" description="DUF1161 domain-containing protein" evidence="2">
    <location>
        <begin position="24"/>
        <end position="112"/>
    </location>
</feature>
<keyword evidence="2" id="KW-0732">Signal</keyword>
<sequence length="112" mass="12002">MKKLLLALTASAFFIGVPLTTSAATCDEIKAEISQKIISNGVPESGFQLNLIPAEQTEPTEGKVVGNCDRGQQKIIYIRGDVSQIQQPATTSEPAPVVEEPKQEAPQPQTQP</sequence>
<evidence type="ECO:0000313" key="4">
    <source>
        <dbReference type="Proteomes" id="UP000226420"/>
    </source>
</evidence>
<organism evidence="3 4">
    <name type="scientific">Pragia fontium DSM 5563 = ATCC 49100</name>
    <dbReference type="NCBI Taxonomy" id="1122977"/>
    <lineage>
        <taxon>Bacteria</taxon>
        <taxon>Pseudomonadati</taxon>
        <taxon>Pseudomonadota</taxon>
        <taxon>Gammaproteobacteria</taxon>
        <taxon>Enterobacterales</taxon>
        <taxon>Budviciaceae</taxon>
        <taxon>Pragia</taxon>
    </lineage>
</organism>
<dbReference type="Proteomes" id="UP000226420">
    <property type="component" value="Unassembled WGS sequence"/>
</dbReference>
<dbReference type="Pfam" id="PF06649">
    <property type="entry name" value="DUF1161"/>
    <property type="match status" value="1"/>
</dbReference>
<evidence type="ECO:0000313" key="3">
    <source>
        <dbReference type="EMBL" id="SFC94775.1"/>
    </source>
</evidence>
<dbReference type="EMBL" id="FOLW01000006">
    <property type="protein sequence ID" value="SFC94775.1"/>
    <property type="molecule type" value="Genomic_DNA"/>
</dbReference>
<reference evidence="3 4" key="1">
    <citation type="submission" date="2016-10" db="EMBL/GenBank/DDBJ databases">
        <authorList>
            <person name="Varghese N."/>
            <person name="Submissions S."/>
        </authorList>
    </citation>
    <scope>NUCLEOTIDE SEQUENCE [LARGE SCALE GENOMIC DNA]</scope>
    <source>
        <strain evidence="3 4">DSM 5563</strain>
    </source>
</reference>
<protein>
    <recommendedName>
        <fullName evidence="5">DUF1161 domain-containing protein</fullName>
    </recommendedName>
</protein>
<evidence type="ECO:0000256" key="2">
    <source>
        <dbReference type="SAM" id="SignalP"/>
    </source>
</evidence>
<proteinExistence type="predicted"/>